<feature type="compositionally biased region" description="Basic residues" evidence="1">
    <location>
        <begin position="624"/>
        <end position="641"/>
    </location>
</feature>
<dbReference type="GO" id="GO:0003729">
    <property type="term" value="F:mRNA binding"/>
    <property type="evidence" value="ECO:0007669"/>
    <property type="project" value="TreeGrafter"/>
</dbReference>
<dbReference type="EMBL" id="CM000605">
    <property type="protein sequence ID" value="EEC51422.1"/>
    <property type="molecule type" value="Genomic_DNA"/>
</dbReference>
<protein>
    <recommendedName>
        <fullName evidence="2">Poly(A) RNA polymerase mitochondrial-like central palm domain-containing protein</fullName>
    </recommendedName>
</protein>
<dbReference type="Proteomes" id="UP000000759">
    <property type="component" value="Chromosome 1"/>
</dbReference>
<feature type="region of interest" description="Disordered" evidence="1">
    <location>
        <begin position="454"/>
        <end position="474"/>
    </location>
</feature>
<dbReference type="GO" id="GO:0043634">
    <property type="term" value="P:polyadenylation-dependent ncRNA catabolic process"/>
    <property type="evidence" value="ECO:0007669"/>
    <property type="project" value="TreeGrafter"/>
</dbReference>
<dbReference type="GO" id="GO:1990817">
    <property type="term" value="F:poly(A) RNA polymerase activity"/>
    <property type="evidence" value="ECO:0007669"/>
    <property type="project" value="InterPro"/>
</dbReference>
<dbReference type="CDD" id="cd05402">
    <property type="entry name" value="NT_PAP_TUTase"/>
    <property type="match status" value="1"/>
</dbReference>
<feature type="compositionally biased region" description="Low complexity" evidence="1">
    <location>
        <begin position="828"/>
        <end position="838"/>
    </location>
</feature>
<feature type="compositionally biased region" description="Basic and acidic residues" evidence="1">
    <location>
        <begin position="657"/>
        <end position="666"/>
    </location>
</feature>
<dbReference type="Pfam" id="PF22600">
    <property type="entry name" value="MTPAP-like_central"/>
    <property type="match status" value="1"/>
</dbReference>
<evidence type="ECO:0000313" key="4">
    <source>
        <dbReference type="Proteomes" id="UP000000759"/>
    </source>
</evidence>
<dbReference type="InParanoid" id="B7FR04"/>
<dbReference type="GeneID" id="7196944"/>
<organism evidence="3 4">
    <name type="scientific">Phaeodactylum tricornutum (strain CCAP 1055/1)</name>
    <dbReference type="NCBI Taxonomy" id="556484"/>
    <lineage>
        <taxon>Eukaryota</taxon>
        <taxon>Sar</taxon>
        <taxon>Stramenopiles</taxon>
        <taxon>Ochrophyta</taxon>
        <taxon>Bacillariophyta</taxon>
        <taxon>Bacillariophyceae</taxon>
        <taxon>Bacillariophycidae</taxon>
        <taxon>Naviculales</taxon>
        <taxon>Phaeodactylaceae</taxon>
        <taxon>Phaeodactylum</taxon>
    </lineage>
</organism>
<dbReference type="InterPro" id="IPR043519">
    <property type="entry name" value="NT_sf"/>
</dbReference>
<gene>
    <name evidence="3" type="ORF">PHATRDRAFT_32379</name>
</gene>
<name>B7FR04_PHATC</name>
<dbReference type="PaxDb" id="2850-Phatr32379"/>
<dbReference type="PANTHER" id="PTHR23092">
    <property type="entry name" value="POLY(A) RNA POLYMERASE"/>
    <property type="match status" value="1"/>
</dbReference>
<feature type="compositionally biased region" description="Gly residues" evidence="1">
    <location>
        <begin position="1522"/>
        <end position="1536"/>
    </location>
</feature>
<reference evidence="4" key="2">
    <citation type="submission" date="2008-08" db="EMBL/GenBank/DDBJ databases">
        <authorList>
            <consortium name="Diatom Consortium"/>
            <person name="Grigoriev I."/>
            <person name="Grimwood J."/>
            <person name="Kuo A."/>
            <person name="Otillar R.P."/>
            <person name="Salamov A."/>
            <person name="Detter J.C."/>
            <person name="Lindquist E."/>
            <person name="Shapiro H."/>
            <person name="Lucas S."/>
            <person name="Glavina del Rio T."/>
            <person name="Pitluck S."/>
            <person name="Rokhsar D."/>
            <person name="Bowler C."/>
        </authorList>
    </citation>
    <scope>GENOME REANNOTATION</scope>
    <source>
        <strain evidence="4">CCAP 1055/1</strain>
    </source>
</reference>
<feature type="compositionally biased region" description="Low complexity" evidence="1">
    <location>
        <begin position="1505"/>
        <end position="1521"/>
    </location>
</feature>
<feature type="region of interest" description="Disordered" evidence="1">
    <location>
        <begin position="1"/>
        <end position="21"/>
    </location>
</feature>
<dbReference type="Gene3D" id="1.10.1410.10">
    <property type="match status" value="1"/>
</dbReference>
<feature type="compositionally biased region" description="Basic and acidic residues" evidence="1">
    <location>
        <begin position="586"/>
        <end position="599"/>
    </location>
</feature>
<reference evidence="3 4" key="1">
    <citation type="journal article" date="2008" name="Nature">
        <title>The Phaeodactylum genome reveals the evolutionary history of diatom genomes.</title>
        <authorList>
            <person name="Bowler C."/>
            <person name="Allen A.E."/>
            <person name="Badger J.H."/>
            <person name="Grimwood J."/>
            <person name="Jabbari K."/>
            <person name="Kuo A."/>
            <person name="Maheswari U."/>
            <person name="Martens C."/>
            <person name="Maumus F."/>
            <person name="Otillar R.P."/>
            <person name="Rayko E."/>
            <person name="Salamov A."/>
            <person name="Vandepoele K."/>
            <person name="Beszteri B."/>
            <person name="Gruber A."/>
            <person name="Heijde M."/>
            <person name="Katinka M."/>
            <person name="Mock T."/>
            <person name="Valentin K."/>
            <person name="Verret F."/>
            <person name="Berges J.A."/>
            <person name="Brownlee C."/>
            <person name="Cadoret J.P."/>
            <person name="Chiovitti A."/>
            <person name="Choi C.J."/>
            <person name="Coesel S."/>
            <person name="De Martino A."/>
            <person name="Detter J.C."/>
            <person name="Durkin C."/>
            <person name="Falciatore A."/>
            <person name="Fournet J."/>
            <person name="Haruta M."/>
            <person name="Huysman M.J."/>
            <person name="Jenkins B.D."/>
            <person name="Jiroutova K."/>
            <person name="Jorgensen R.E."/>
            <person name="Joubert Y."/>
            <person name="Kaplan A."/>
            <person name="Kroger N."/>
            <person name="Kroth P.G."/>
            <person name="La Roche J."/>
            <person name="Lindquist E."/>
            <person name="Lommer M."/>
            <person name="Martin-Jezequel V."/>
            <person name="Lopez P.J."/>
            <person name="Lucas S."/>
            <person name="Mangogna M."/>
            <person name="McGinnis K."/>
            <person name="Medlin L.K."/>
            <person name="Montsant A."/>
            <person name="Oudot-Le Secq M.P."/>
            <person name="Napoli C."/>
            <person name="Obornik M."/>
            <person name="Parker M.S."/>
            <person name="Petit J.L."/>
            <person name="Porcel B.M."/>
            <person name="Poulsen N."/>
            <person name="Robison M."/>
            <person name="Rychlewski L."/>
            <person name="Rynearson T.A."/>
            <person name="Schmutz J."/>
            <person name="Shapiro H."/>
            <person name="Siaut M."/>
            <person name="Stanley M."/>
            <person name="Sussman M.R."/>
            <person name="Taylor A.R."/>
            <person name="Vardi A."/>
            <person name="von Dassow P."/>
            <person name="Vyverman W."/>
            <person name="Willis A."/>
            <person name="Wyrwicz L.S."/>
            <person name="Rokhsar D.S."/>
            <person name="Weissenbach J."/>
            <person name="Armbrust E.V."/>
            <person name="Green B.R."/>
            <person name="Van de Peer Y."/>
            <person name="Grigoriev I.V."/>
        </authorList>
    </citation>
    <scope>NUCLEOTIDE SEQUENCE [LARGE SCALE GENOMIC DNA]</scope>
    <source>
        <strain evidence="3 4">CCAP 1055/1</strain>
    </source>
</reference>
<feature type="region of interest" description="Disordered" evidence="1">
    <location>
        <begin position="657"/>
        <end position="676"/>
    </location>
</feature>
<dbReference type="GO" id="GO:0005730">
    <property type="term" value="C:nucleolus"/>
    <property type="evidence" value="ECO:0007669"/>
    <property type="project" value="TreeGrafter"/>
</dbReference>
<dbReference type="InterPro" id="IPR054708">
    <property type="entry name" value="MTPAP-like_central"/>
</dbReference>
<sequence length="1606" mass="175420">MSVETETSHIPESSISNATNAKGVTVEKQVVKEAKEKTIPSSGDGINDSITAGKSCSSQIRTWFESLSADELSAVMSFSDKAFLETFLDLSSWSDSDRVPYLREKHGSPSDVGSRQIQWEKLVPWKAVETSLSMCKLWVEEVENDSALSMPSASKTETEGPADASLSLAESEGTGRVAEEIGEIFLEESSSILEVEDECVGGEGIIDIQPFLSLLDRTCVIYSSAIRYVSEREREGKESPFVTVHPSHFEALQGSQLLSVLDTAASSMSEPFFLSKSVYDKAPWQHRFGTKKALKFPLWGLFLARFEKSVYNAFSKHTRQKSFHANEALNADFPLRDVFSHARLLGEKIVEIDVKTLEKVMLPLHLVYFGEDRPRSCTLENLMFLPLNWLVYAKSTCRKVNFLSGDVAVQCCLERVKEHSGLENVSFGNVGAEFEVTTPREGGQSQGTVLKKRRRRRVNRKKNSNETSIGPIGGEKRLTTVETECAPVETPLTELSTSLEAAVVPKGLVCELSVATDEISAQSDRSAVKQAEQSNVDDGSREITISRVQGTYVVASTPNMENIEQVNLSDDRKGDDGDSWEKVEVRGRANRKKAFERPHHGQLRGSHRGCASHSMHGHIDGSKKAKISRSSGARRRNTNRKVARDILYKVLDSVEDQVKNRGEEKPPLPSSNPWKTVHSVGRTPGVSTPCSQKGAQKHVTMRDVVLGKSVRKSTIKSSLSSFEASPSGTNALKESMKVQNSLVSSQQRMVDQNTAPTYQETVSAVSGNTHDLLPQKTSIFKTKKHDPKSDCISDNSEAPQNRAGETSPSNEKNIALSPPLPTLLNPESGNSSTSSVSSSLEVPHASHCHHHSTTAVDVNDVGYHLLDVCDRLSQDMRLFMSRRSQALNARRKERVALLGALQNSVAKLWPASCQVELYGSCATHLDLPSSDLDVVVVGLDRRRGTLMQVGTQNNGCLDGKMESKSDFDVDDVRQKILNASLPPYIPTSTSLNAERIKRLAAELATQPWAVQVKAIPTASVPVVKVLADPYRLQNVSGNDWKLDKHPKIAAETSKVSQVSSDSARLQSFQPWRGADAMNGLLSFDITFEGPEHGGIGSTEFSIRTVNEACRETGLPPEGTPFVQVIMVLKELLAQRKLNEPYSGGLSSYALLLLVVSLLRERTVIREELDRVEQQRQAVAADTMDTQFSRMGHDRTAPACPKSQQVTKTSNIQRMKKVAEGDIGKQQVSSTWASIAKSEANDSDLATNKVSGIWNSRQKRHSSFADVMLRPASQCKASNRSSTHMNDVAQNFDALHEATSECEKDGTGNREHMPDVLPADSSHVPTAPSFFQQGYNDVVDVLCSGNTTAGKLLMHFLLFYGHHFEAQKTAIDVSGTHARDITGRYLSYFSPFIPRGALGSIDPMTGMLTVDPVIVYDPLEGAENNNVARRCFAWNSIRWIFAQSYATLSSAVERSTNPPTCPNNGATPTPVADMTVLADSSRGFIDRAEGCVSVGVSKRRREKISGRSSTGRSSATSSASVTGRGGGSAGQGRGKTAGQGPKRKADASVSTVTGASTPTYHTETAATQTKCFLKRIDGTHSGNGRVRSYGGSSVRRSFQSLQISQHV</sequence>
<dbReference type="PANTHER" id="PTHR23092:SF15">
    <property type="entry name" value="INACTIVE NON-CANONICAL POLY(A) RNA POLYMERASE PROTEIN TRF4-2-RELATED"/>
    <property type="match status" value="1"/>
</dbReference>
<feature type="domain" description="Poly(A) RNA polymerase mitochondrial-like central palm" evidence="2">
    <location>
        <begin position="872"/>
        <end position="1028"/>
    </location>
</feature>
<dbReference type="RefSeq" id="XP_002176959.1">
    <property type="nucleotide sequence ID" value="XM_002176923.1"/>
</dbReference>
<dbReference type="SUPFAM" id="SSF81301">
    <property type="entry name" value="Nucleotidyltransferase"/>
    <property type="match status" value="1"/>
</dbReference>
<evidence type="ECO:0000259" key="2">
    <source>
        <dbReference type="Pfam" id="PF22600"/>
    </source>
</evidence>
<feature type="region of interest" description="Disordered" evidence="1">
    <location>
        <begin position="148"/>
        <end position="171"/>
    </location>
</feature>
<feature type="region of interest" description="Disordered" evidence="1">
    <location>
        <begin position="586"/>
        <end position="641"/>
    </location>
</feature>
<feature type="region of interest" description="Disordered" evidence="1">
    <location>
        <begin position="1495"/>
        <end position="1555"/>
    </location>
</feature>
<evidence type="ECO:0000256" key="1">
    <source>
        <dbReference type="SAM" id="MobiDB-lite"/>
    </source>
</evidence>
<dbReference type="HOGENOM" id="CLU_248118_0_0_1"/>
<keyword evidence="4" id="KW-1185">Reference proteome</keyword>
<dbReference type="InterPro" id="IPR045862">
    <property type="entry name" value="Trf4-like"/>
</dbReference>
<dbReference type="STRING" id="556484.B7FR04"/>
<accession>B7FR04</accession>
<dbReference type="GO" id="GO:0031123">
    <property type="term" value="P:RNA 3'-end processing"/>
    <property type="evidence" value="ECO:0007669"/>
    <property type="project" value="TreeGrafter"/>
</dbReference>
<feature type="compositionally biased region" description="Polar residues" evidence="1">
    <location>
        <begin position="792"/>
        <end position="812"/>
    </location>
</feature>
<dbReference type="GO" id="GO:0031499">
    <property type="term" value="C:TRAMP complex"/>
    <property type="evidence" value="ECO:0007669"/>
    <property type="project" value="TreeGrafter"/>
</dbReference>
<dbReference type="OrthoDB" id="273917at2759"/>
<proteinExistence type="predicted"/>
<dbReference type="Gene3D" id="3.30.460.10">
    <property type="entry name" value="Beta Polymerase, domain 2"/>
    <property type="match status" value="1"/>
</dbReference>
<evidence type="ECO:0000313" key="3">
    <source>
        <dbReference type="EMBL" id="EEC51422.1"/>
    </source>
</evidence>
<feature type="region of interest" description="Disordered" evidence="1">
    <location>
        <begin position="780"/>
        <end position="838"/>
    </location>
</feature>
<dbReference type="SUPFAM" id="SSF81631">
    <property type="entry name" value="PAP/OAS1 substrate-binding domain"/>
    <property type="match status" value="1"/>
</dbReference>
<dbReference type="KEGG" id="pti:PHATRDRAFT_32379"/>
<dbReference type="eggNOG" id="KOG1906">
    <property type="taxonomic scope" value="Eukaryota"/>
</dbReference>